<dbReference type="SUPFAM" id="SSF52833">
    <property type="entry name" value="Thioredoxin-like"/>
    <property type="match status" value="1"/>
</dbReference>
<evidence type="ECO:0000313" key="1">
    <source>
        <dbReference type="EMBL" id="SUZ75767.1"/>
    </source>
</evidence>
<proteinExistence type="predicted"/>
<reference evidence="1" key="1">
    <citation type="submission" date="2018-05" db="EMBL/GenBank/DDBJ databases">
        <authorList>
            <person name="Lanie J.A."/>
            <person name="Ng W.-L."/>
            <person name="Kazmierczak K.M."/>
            <person name="Andrzejewski T.M."/>
            <person name="Davidsen T.M."/>
            <person name="Wayne K.J."/>
            <person name="Tettelin H."/>
            <person name="Glass J.I."/>
            <person name="Rusch D."/>
            <person name="Podicherti R."/>
            <person name="Tsui H.-C.T."/>
            <person name="Winkler M.E."/>
        </authorList>
    </citation>
    <scope>NUCLEOTIDE SEQUENCE</scope>
</reference>
<dbReference type="InterPro" id="IPR036249">
    <property type="entry name" value="Thioredoxin-like_sf"/>
</dbReference>
<dbReference type="AlphaFoldDB" id="A0A381QCG4"/>
<accession>A0A381QCG4</accession>
<name>A0A381QCG4_9ZZZZ</name>
<dbReference type="Gene3D" id="3.40.30.10">
    <property type="entry name" value="Glutaredoxin"/>
    <property type="match status" value="1"/>
</dbReference>
<gene>
    <name evidence="1" type="ORF">METZ01_LOCUS28621</name>
</gene>
<sequence>MKITTTLIATLTSLVFGFSMSAIAQSPTIIDVNSLGPQVGEYVPNFNLPDQNGQAQTLDSIMGPNGAMLLFHRSADW</sequence>
<dbReference type="EMBL" id="UINC01001258">
    <property type="protein sequence ID" value="SUZ75767.1"/>
    <property type="molecule type" value="Genomic_DNA"/>
</dbReference>
<organism evidence="1">
    <name type="scientific">marine metagenome</name>
    <dbReference type="NCBI Taxonomy" id="408172"/>
    <lineage>
        <taxon>unclassified sequences</taxon>
        <taxon>metagenomes</taxon>
        <taxon>ecological metagenomes</taxon>
    </lineage>
</organism>
<protein>
    <recommendedName>
        <fullName evidence="2">Alkyl hydroperoxide reductase subunit C/ Thiol specific antioxidant domain-containing protein</fullName>
    </recommendedName>
</protein>
<evidence type="ECO:0008006" key="2">
    <source>
        <dbReference type="Google" id="ProtNLM"/>
    </source>
</evidence>